<name>A0AAY4ANY6_9TELE</name>
<feature type="region of interest" description="Disordered" evidence="7">
    <location>
        <begin position="84"/>
        <end position="110"/>
    </location>
</feature>
<reference evidence="9" key="2">
    <citation type="submission" date="2025-08" db="UniProtKB">
        <authorList>
            <consortium name="Ensembl"/>
        </authorList>
    </citation>
    <scope>IDENTIFICATION</scope>
</reference>
<feature type="region of interest" description="Disordered" evidence="7">
    <location>
        <begin position="468"/>
        <end position="496"/>
    </location>
</feature>
<evidence type="ECO:0000256" key="1">
    <source>
        <dbReference type="ARBA" id="ARBA00004123"/>
    </source>
</evidence>
<sequence>MATQCRSSKCTAERKGFRRELDSWRHKLIHCVGFESILEGIYGPRLLKDLSIFDDCEPEVSNDWSLDANCSFCNLQLEKLSQDHNPTVASPQSPSSAETPPPQGQSNAGKLQCQADQFLNAVFRKKELSQSCDSNIPHVARELMKKMIKQFALEYASKSHDSKNNVCDDHEDPECCGLPKCPDEDMPLDLTVSRNHLEADYADGVLDLSRKKTVGSASTNAFSQKTVGRLQREDYLERSSEFSEGLLSKALKDIQSGSLDVHKAAILYGIPQRTLLLQLETLAYEDSRAPQGTAPDNGSDAGTWENREAQLVLQRVAAWARAQAERTDLGKMQAEHFDFRLPASTSYLHQLTLEKVVTQLREKNEILFAATENPTPPPSPATTHIKIPQVRMGAQPKPQVDLGGLMDAMHQVSKASASDNSAVLHRLKVILPQNVQLEAPASLMQSAAESCLLQADISTAFCLSSIRNHGSVGSGEDGDDGDRRDKQPRKKRGRYRQYDHDILEEAITMVMSGKMSVSKAQGIYGVPHSTLEYKVKERMGTLKTPPKKKLRLVEQGQMVAANSGTASRRF</sequence>
<gene>
    <name evidence="9" type="primary">lcorl</name>
</gene>
<reference evidence="9 10" key="1">
    <citation type="submission" date="2020-06" db="EMBL/GenBank/DDBJ databases">
        <authorList>
            <consortium name="Wellcome Sanger Institute Data Sharing"/>
        </authorList>
    </citation>
    <scope>NUCLEOTIDE SEQUENCE [LARGE SCALE GENOMIC DNA]</scope>
</reference>
<dbReference type="SUPFAM" id="SSF46689">
    <property type="entry name" value="Homeodomain-like"/>
    <property type="match status" value="2"/>
</dbReference>
<dbReference type="GO" id="GO:0003677">
    <property type="term" value="F:DNA binding"/>
    <property type="evidence" value="ECO:0007669"/>
    <property type="project" value="UniProtKB-UniRule"/>
</dbReference>
<feature type="domain" description="HTH psq-type" evidence="8">
    <location>
        <begin position="489"/>
        <end position="541"/>
    </location>
</feature>
<keyword evidence="2" id="KW-0805">Transcription regulation</keyword>
<dbReference type="InterPro" id="IPR009057">
    <property type="entry name" value="Homeodomain-like_sf"/>
</dbReference>
<dbReference type="AlphaFoldDB" id="A0AAY4ANY6"/>
<comment type="subcellular location">
    <subcellularLocation>
        <location evidence="1 6">Nucleus</location>
    </subcellularLocation>
</comment>
<reference evidence="9" key="3">
    <citation type="submission" date="2025-09" db="UniProtKB">
        <authorList>
            <consortium name="Ensembl"/>
        </authorList>
    </citation>
    <scope>IDENTIFICATION</scope>
</reference>
<evidence type="ECO:0000256" key="6">
    <source>
        <dbReference type="PROSITE-ProRule" id="PRU00320"/>
    </source>
</evidence>
<evidence type="ECO:0000256" key="7">
    <source>
        <dbReference type="SAM" id="MobiDB-lite"/>
    </source>
</evidence>
<dbReference type="Gene3D" id="1.10.10.60">
    <property type="entry name" value="Homeodomain-like"/>
    <property type="match status" value="2"/>
</dbReference>
<keyword evidence="4" id="KW-0804">Transcription</keyword>
<dbReference type="RefSeq" id="XP_028832609.1">
    <property type="nucleotide sequence ID" value="XM_028976776.1"/>
</dbReference>
<evidence type="ECO:0000256" key="4">
    <source>
        <dbReference type="ARBA" id="ARBA00023163"/>
    </source>
</evidence>
<evidence type="ECO:0000313" key="9">
    <source>
        <dbReference type="Ensembl" id="ENSDCDP00010010547.1"/>
    </source>
</evidence>
<dbReference type="GeneID" id="114788316"/>
<keyword evidence="10" id="KW-1185">Reference proteome</keyword>
<dbReference type="PANTHER" id="PTHR21545">
    <property type="entry name" value="TRANSCRIPTION FACTOR MLR1/2"/>
    <property type="match status" value="1"/>
</dbReference>
<dbReference type="PROSITE" id="PS50960">
    <property type="entry name" value="HTH_PSQ"/>
    <property type="match status" value="1"/>
</dbReference>
<evidence type="ECO:0000313" key="10">
    <source>
        <dbReference type="Proteomes" id="UP000694580"/>
    </source>
</evidence>
<evidence type="ECO:0000259" key="8">
    <source>
        <dbReference type="PROSITE" id="PS50960"/>
    </source>
</evidence>
<dbReference type="GeneTree" id="ENSGT00940000162414"/>
<keyword evidence="3 6" id="KW-0238">DNA-binding</keyword>
<keyword evidence="5 6" id="KW-0539">Nucleus</keyword>
<feature type="compositionally biased region" description="Basic residues" evidence="7">
    <location>
        <begin position="486"/>
        <end position="495"/>
    </location>
</feature>
<dbReference type="GO" id="GO:0006357">
    <property type="term" value="P:regulation of transcription by RNA polymerase II"/>
    <property type="evidence" value="ECO:0007669"/>
    <property type="project" value="TreeGrafter"/>
</dbReference>
<evidence type="ECO:0000256" key="3">
    <source>
        <dbReference type="ARBA" id="ARBA00023125"/>
    </source>
</evidence>
<dbReference type="GO" id="GO:0005634">
    <property type="term" value="C:nucleus"/>
    <property type="evidence" value="ECO:0007669"/>
    <property type="project" value="UniProtKB-SubCell"/>
</dbReference>
<dbReference type="PANTHER" id="PTHR21545:SF13">
    <property type="entry name" value="ECDYSONE-INDUCED PROTEIN 93F, ISOFORM C"/>
    <property type="match status" value="1"/>
</dbReference>
<feature type="DNA-binding region" description="H-T-H motif" evidence="6">
    <location>
        <begin position="517"/>
        <end position="537"/>
    </location>
</feature>
<evidence type="ECO:0000256" key="5">
    <source>
        <dbReference type="ARBA" id="ARBA00023242"/>
    </source>
</evidence>
<dbReference type="Proteomes" id="UP000694580">
    <property type="component" value="Chromosome 4"/>
</dbReference>
<evidence type="ECO:0000256" key="2">
    <source>
        <dbReference type="ARBA" id="ARBA00023015"/>
    </source>
</evidence>
<protein>
    <recommendedName>
        <fullName evidence="8">HTH psq-type domain-containing protein</fullName>
    </recommendedName>
</protein>
<dbReference type="InterPro" id="IPR007889">
    <property type="entry name" value="HTH_Psq"/>
</dbReference>
<accession>A0AAY4ANY6</accession>
<dbReference type="FunFam" id="1.10.10.60:FF:000019">
    <property type="entry name" value="Ligand-dependent corepressor isoform 1"/>
    <property type="match status" value="1"/>
</dbReference>
<organism evidence="9 10">
    <name type="scientific">Denticeps clupeoides</name>
    <name type="common">denticle herring</name>
    <dbReference type="NCBI Taxonomy" id="299321"/>
    <lineage>
        <taxon>Eukaryota</taxon>
        <taxon>Metazoa</taxon>
        <taxon>Chordata</taxon>
        <taxon>Craniata</taxon>
        <taxon>Vertebrata</taxon>
        <taxon>Euteleostomi</taxon>
        <taxon>Actinopterygii</taxon>
        <taxon>Neopterygii</taxon>
        <taxon>Teleostei</taxon>
        <taxon>Clupei</taxon>
        <taxon>Clupeiformes</taxon>
        <taxon>Denticipitoidei</taxon>
        <taxon>Denticipitidae</taxon>
        <taxon>Denticeps</taxon>
    </lineage>
</organism>
<proteinExistence type="predicted"/>
<dbReference type="Ensembl" id="ENSDCDT00010011053.1">
    <property type="protein sequence ID" value="ENSDCDP00010010547.1"/>
    <property type="gene ID" value="ENSDCDG00010004679.1"/>
</dbReference>
<dbReference type="Pfam" id="PF05225">
    <property type="entry name" value="HTH_psq"/>
    <property type="match status" value="2"/>
</dbReference>